<dbReference type="OrthoDB" id="5120271at2759"/>
<dbReference type="Pfam" id="PF09056">
    <property type="entry name" value="Phospholip_A2_3"/>
    <property type="match status" value="1"/>
</dbReference>
<keyword evidence="3" id="KW-1185">Reference proteome</keyword>
<sequence>MKFTTPFLLLLSGASAFPTKRSEAGLSGRATAEETTDELLFSITLPAFTARRNAQNPSTLDWTSDGCTSSPDNPLGFPFTPACNRHDFGYTNYRAQSRFTESAKLKIDTNLKTDLYYQCSSVTLKSICNALAEVYYAAVRAFGGSDATPGKRSTDELVKIYEEKLAIYNDLVAEARENGDLPALDSK</sequence>
<proteinExistence type="predicted"/>
<dbReference type="GO" id="GO:0050482">
    <property type="term" value="P:arachidonate secretion"/>
    <property type="evidence" value="ECO:0007669"/>
    <property type="project" value="InterPro"/>
</dbReference>
<dbReference type="Gene3D" id="1.20.90.10">
    <property type="entry name" value="Phospholipase A2 domain"/>
    <property type="match status" value="1"/>
</dbReference>
<dbReference type="EMBL" id="JAANBB010000285">
    <property type="protein sequence ID" value="KAF7544797.1"/>
    <property type="molecule type" value="Genomic_DNA"/>
</dbReference>
<dbReference type="GO" id="GO:0006644">
    <property type="term" value="P:phospholipid metabolic process"/>
    <property type="evidence" value="ECO:0007669"/>
    <property type="project" value="InterPro"/>
</dbReference>
<feature type="signal peptide" evidence="1">
    <location>
        <begin position="1"/>
        <end position="16"/>
    </location>
</feature>
<dbReference type="PANTHER" id="PTHR40787:SF3">
    <property type="entry name" value="PROTEIN TRANSPORT PROTEIN SEC39"/>
    <property type="match status" value="1"/>
</dbReference>
<comment type="caution">
    <text evidence="2">The sequence shown here is derived from an EMBL/GenBank/DDBJ whole genome shotgun (WGS) entry which is preliminary data.</text>
</comment>
<reference evidence="2" key="1">
    <citation type="submission" date="2020-03" db="EMBL/GenBank/DDBJ databases">
        <title>Draft Genome Sequence of Cylindrodendrum hubeiense.</title>
        <authorList>
            <person name="Buettner E."/>
            <person name="Kellner H."/>
        </authorList>
    </citation>
    <scope>NUCLEOTIDE SEQUENCE</scope>
    <source>
        <strain evidence="2">IHI 201604</strain>
    </source>
</reference>
<dbReference type="InterPro" id="IPR015141">
    <property type="entry name" value="PLipase_A2_prok/fun"/>
</dbReference>
<evidence type="ECO:0000313" key="2">
    <source>
        <dbReference type="EMBL" id="KAF7544797.1"/>
    </source>
</evidence>
<evidence type="ECO:0000313" key="3">
    <source>
        <dbReference type="Proteomes" id="UP000722485"/>
    </source>
</evidence>
<dbReference type="AlphaFoldDB" id="A0A9P5H441"/>
<dbReference type="Proteomes" id="UP000722485">
    <property type="component" value="Unassembled WGS sequence"/>
</dbReference>
<name>A0A9P5H441_9HYPO</name>
<dbReference type="PANTHER" id="PTHR40787">
    <property type="entry name" value="SECRETED PROTEIN"/>
    <property type="match status" value="1"/>
</dbReference>
<dbReference type="InterPro" id="IPR036444">
    <property type="entry name" value="PLipase_A2_dom_sf"/>
</dbReference>
<keyword evidence="1" id="KW-0732">Signal</keyword>
<dbReference type="GO" id="GO:0004623">
    <property type="term" value="F:phospholipase A2 activity"/>
    <property type="evidence" value="ECO:0007669"/>
    <property type="project" value="InterPro"/>
</dbReference>
<evidence type="ECO:0000256" key="1">
    <source>
        <dbReference type="SAM" id="SignalP"/>
    </source>
</evidence>
<accession>A0A9P5H441</accession>
<dbReference type="SUPFAM" id="SSF48619">
    <property type="entry name" value="Phospholipase A2, PLA2"/>
    <property type="match status" value="1"/>
</dbReference>
<protein>
    <submittedName>
        <fullName evidence="2">Uncharacterized protein</fullName>
    </submittedName>
</protein>
<feature type="chain" id="PRO_5040252937" evidence="1">
    <location>
        <begin position="17"/>
        <end position="187"/>
    </location>
</feature>
<organism evidence="2 3">
    <name type="scientific">Cylindrodendrum hubeiense</name>
    <dbReference type="NCBI Taxonomy" id="595255"/>
    <lineage>
        <taxon>Eukaryota</taxon>
        <taxon>Fungi</taxon>
        <taxon>Dikarya</taxon>
        <taxon>Ascomycota</taxon>
        <taxon>Pezizomycotina</taxon>
        <taxon>Sordariomycetes</taxon>
        <taxon>Hypocreomycetidae</taxon>
        <taxon>Hypocreales</taxon>
        <taxon>Nectriaceae</taxon>
        <taxon>Cylindrodendrum</taxon>
    </lineage>
</organism>
<gene>
    <name evidence="2" type="ORF">G7Z17_g9660</name>
</gene>